<dbReference type="Pfam" id="PF12894">
    <property type="entry name" value="ANAPC4_WD40"/>
    <property type="match status" value="1"/>
</dbReference>
<name>A0A815SYW9_ADIRI</name>
<dbReference type="EMBL" id="CAJNOR010004384">
    <property type="protein sequence ID" value="CAF1498265.1"/>
    <property type="molecule type" value="Genomic_DNA"/>
</dbReference>
<keyword evidence="3" id="KW-1185">Reference proteome</keyword>
<dbReference type="AlphaFoldDB" id="A0A815SYW9"/>
<dbReference type="Gene3D" id="2.130.10.10">
    <property type="entry name" value="YVTN repeat-like/Quinoprotein amine dehydrogenase"/>
    <property type="match status" value="1"/>
</dbReference>
<sequence length="400" mass="45733">MESDVTVTNAWVHRRFFLSNLRSASRLFCCNTSDGFTFGQINLDNDELICEPVDMNHFGFQVNHLCWLPYTTHRPSQKEIKVGLTTLPTANRTEQMSAVYHAEPENSMQNLRRLDGTTHLTPLSMDYSKSLDQIAVGHLNGTIKIYNPSQSQLFHEVTFANHGVLHKIEWNPKECHLLLLAHQNRINIFDCQRKTINLSLSSTGKEHIADCTWKSNDVLVGRQRQQILIWDKRISREPIRNETLDIFGHPEKLKCSLASPNHLLSLYDSRLSKLKIYDFRCLTMRQVESFGDLSSSFLDYHWTVDQMAIVVATHQGQLHWIDINVPLNSKALMVICASGLLQEASAHWGWGRGYGRWRGYGGYGRYYGGYGGYYGGYPYGGYGGYYGGYPYSSWGYYGGR</sequence>
<proteinExistence type="predicted"/>
<evidence type="ECO:0000313" key="3">
    <source>
        <dbReference type="Proteomes" id="UP000663828"/>
    </source>
</evidence>
<comment type="caution">
    <text evidence="2">The sequence shown here is derived from an EMBL/GenBank/DDBJ whole genome shotgun (WGS) entry which is preliminary data.</text>
</comment>
<accession>A0A815SYW9</accession>
<evidence type="ECO:0000313" key="2">
    <source>
        <dbReference type="EMBL" id="CAF1498265.1"/>
    </source>
</evidence>
<dbReference type="SUPFAM" id="SSF50978">
    <property type="entry name" value="WD40 repeat-like"/>
    <property type="match status" value="1"/>
</dbReference>
<dbReference type="InterPro" id="IPR015943">
    <property type="entry name" value="WD40/YVTN_repeat-like_dom_sf"/>
</dbReference>
<organism evidence="2 3">
    <name type="scientific">Adineta ricciae</name>
    <name type="common">Rotifer</name>
    <dbReference type="NCBI Taxonomy" id="249248"/>
    <lineage>
        <taxon>Eukaryota</taxon>
        <taxon>Metazoa</taxon>
        <taxon>Spiralia</taxon>
        <taxon>Gnathifera</taxon>
        <taxon>Rotifera</taxon>
        <taxon>Eurotatoria</taxon>
        <taxon>Bdelloidea</taxon>
        <taxon>Adinetida</taxon>
        <taxon>Adinetidae</taxon>
        <taxon>Adineta</taxon>
    </lineage>
</organism>
<dbReference type="Proteomes" id="UP000663828">
    <property type="component" value="Unassembled WGS sequence"/>
</dbReference>
<dbReference type="InterPro" id="IPR036322">
    <property type="entry name" value="WD40_repeat_dom_sf"/>
</dbReference>
<dbReference type="InterPro" id="IPR024977">
    <property type="entry name" value="Apc4-like_WD40_dom"/>
</dbReference>
<feature type="domain" description="Anaphase-promoting complex subunit 4-like WD40" evidence="1">
    <location>
        <begin position="125"/>
        <end position="215"/>
    </location>
</feature>
<gene>
    <name evidence="2" type="ORF">XAT740_LOCUS39500</name>
</gene>
<evidence type="ECO:0000259" key="1">
    <source>
        <dbReference type="Pfam" id="PF12894"/>
    </source>
</evidence>
<protein>
    <recommendedName>
        <fullName evidence="1">Anaphase-promoting complex subunit 4-like WD40 domain-containing protein</fullName>
    </recommendedName>
</protein>
<reference evidence="2" key="1">
    <citation type="submission" date="2021-02" db="EMBL/GenBank/DDBJ databases">
        <authorList>
            <person name="Nowell W R."/>
        </authorList>
    </citation>
    <scope>NUCLEOTIDE SEQUENCE</scope>
</reference>